<dbReference type="CDD" id="cd01360">
    <property type="entry name" value="Adenylsuccinate_lyase_1"/>
    <property type="match status" value="1"/>
</dbReference>
<evidence type="ECO:0000313" key="14">
    <source>
        <dbReference type="EMBL" id="OJH34718.1"/>
    </source>
</evidence>
<dbReference type="InterPro" id="IPR019468">
    <property type="entry name" value="AdenyloSucc_lyase_C"/>
</dbReference>
<evidence type="ECO:0000256" key="5">
    <source>
        <dbReference type="ARBA" id="ARBA00017058"/>
    </source>
</evidence>
<name>A0A1L9AXI1_9BACT</name>
<evidence type="ECO:0000256" key="10">
    <source>
        <dbReference type="ARBA" id="ARBA00049115"/>
    </source>
</evidence>
<dbReference type="EC" id="4.3.2.2" evidence="4 11"/>
<evidence type="ECO:0000256" key="11">
    <source>
        <dbReference type="NCBIfam" id="TIGR00928"/>
    </source>
</evidence>
<dbReference type="GO" id="GO:0005829">
    <property type="term" value="C:cytosol"/>
    <property type="evidence" value="ECO:0007669"/>
    <property type="project" value="TreeGrafter"/>
</dbReference>
<proteinExistence type="inferred from homology"/>
<keyword evidence="6 12" id="KW-0658">Purine biosynthesis</keyword>
<evidence type="ECO:0000256" key="12">
    <source>
        <dbReference type="RuleBase" id="RU361172"/>
    </source>
</evidence>
<dbReference type="GO" id="GO:0044208">
    <property type="term" value="P:'de novo' AMP biosynthetic process"/>
    <property type="evidence" value="ECO:0007669"/>
    <property type="project" value="UniProtKB-UniPathway"/>
</dbReference>
<evidence type="ECO:0000256" key="8">
    <source>
        <dbReference type="ARBA" id="ARBA00024477"/>
    </source>
</evidence>
<dbReference type="Pfam" id="PF00206">
    <property type="entry name" value="Lyase_1"/>
    <property type="match status" value="1"/>
</dbReference>
<dbReference type="GO" id="GO:0004018">
    <property type="term" value="F:N6-(1,2-dicarboxyethyl)AMP AMP-lyase (fumarate-forming) activity"/>
    <property type="evidence" value="ECO:0007669"/>
    <property type="project" value="UniProtKB-UniRule"/>
</dbReference>
<dbReference type="PANTHER" id="PTHR43172:SF1">
    <property type="entry name" value="ADENYLOSUCCINATE LYASE"/>
    <property type="match status" value="1"/>
</dbReference>
<evidence type="ECO:0000256" key="7">
    <source>
        <dbReference type="ARBA" id="ARBA00023239"/>
    </source>
</evidence>
<dbReference type="Gene3D" id="1.10.40.30">
    <property type="entry name" value="Fumarase/aspartase (C-terminal domain)"/>
    <property type="match status" value="1"/>
</dbReference>
<dbReference type="FunFam" id="1.20.200.10:FF:000008">
    <property type="entry name" value="Adenylosuccinate lyase"/>
    <property type="match status" value="1"/>
</dbReference>
<keyword evidence="7 12" id="KW-0456">Lyase</keyword>
<evidence type="ECO:0000256" key="2">
    <source>
        <dbReference type="ARBA" id="ARBA00004734"/>
    </source>
</evidence>
<dbReference type="PRINTS" id="PR00145">
    <property type="entry name" value="ARGSUCLYASE"/>
</dbReference>
<dbReference type="PROSITE" id="PS00163">
    <property type="entry name" value="FUMARATE_LYASES"/>
    <property type="match status" value="1"/>
</dbReference>
<dbReference type="InterPro" id="IPR000362">
    <property type="entry name" value="Fumarate_lyase_fam"/>
</dbReference>
<evidence type="ECO:0000313" key="15">
    <source>
        <dbReference type="Proteomes" id="UP000182229"/>
    </source>
</evidence>
<organism evidence="14 15">
    <name type="scientific">Cystobacter ferrugineus</name>
    <dbReference type="NCBI Taxonomy" id="83449"/>
    <lineage>
        <taxon>Bacteria</taxon>
        <taxon>Pseudomonadati</taxon>
        <taxon>Myxococcota</taxon>
        <taxon>Myxococcia</taxon>
        <taxon>Myxococcales</taxon>
        <taxon>Cystobacterineae</taxon>
        <taxon>Archangiaceae</taxon>
        <taxon>Cystobacter</taxon>
    </lineage>
</organism>
<dbReference type="UniPathway" id="UPA00075">
    <property type="reaction ID" value="UER00336"/>
</dbReference>
<dbReference type="RefSeq" id="WP_071904200.1">
    <property type="nucleotide sequence ID" value="NZ_MPIN01000017.1"/>
</dbReference>
<comment type="catalytic activity">
    <reaction evidence="8">
        <text>(2S)-2-[5-amino-1-(5-phospho-beta-D-ribosyl)imidazole-4-carboxamido]succinate = 5-amino-1-(5-phospho-beta-D-ribosyl)imidazole-4-carboxamide + fumarate</text>
        <dbReference type="Rhea" id="RHEA:23920"/>
        <dbReference type="ChEBI" id="CHEBI:29806"/>
        <dbReference type="ChEBI" id="CHEBI:58443"/>
        <dbReference type="ChEBI" id="CHEBI:58475"/>
        <dbReference type="EC" id="4.3.2.2"/>
    </reaction>
    <physiologicalReaction direction="left-to-right" evidence="8">
        <dbReference type="Rhea" id="RHEA:23921"/>
    </physiologicalReaction>
</comment>
<dbReference type="GO" id="GO:0070626">
    <property type="term" value="F:(S)-2-(5-amino-1-(5-phospho-D-ribosyl)imidazole-4-carboxamido) succinate lyase (fumarate-forming) activity"/>
    <property type="evidence" value="ECO:0007669"/>
    <property type="project" value="TreeGrafter"/>
</dbReference>
<evidence type="ECO:0000259" key="13">
    <source>
        <dbReference type="SMART" id="SM00998"/>
    </source>
</evidence>
<dbReference type="AlphaFoldDB" id="A0A1L9AXI1"/>
<dbReference type="Gene3D" id="1.10.275.10">
    <property type="entry name" value="Fumarase/aspartase (N-terminal domain)"/>
    <property type="match status" value="1"/>
</dbReference>
<dbReference type="Pfam" id="PF10397">
    <property type="entry name" value="ADSL_C"/>
    <property type="match status" value="1"/>
</dbReference>
<dbReference type="InterPro" id="IPR004769">
    <property type="entry name" value="Pur_lyase"/>
</dbReference>
<feature type="domain" description="Adenylosuccinate lyase C-terminal" evidence="13">
    <location>
        <begin position="353"/>
        <end position="433"/>
    </location>
</feature>
<evidence type="ECO:0000256" key="3">
    <source>
        <dbReference type="ARBA" id="ARBA00008273"/>
    </source>
</evidence>
<protein>
    <recommendedName>
        <fullName evidence="5 11">Adenylosuccinate lyase</fullName>
        <shortName evidence="12">ASL</shortName>
        <ecNumber evidence="4 11">4.3.2.2</ecNumber>
    </recommendedName>
    <alternativeName>
        <fullName evidence="9 12">Adenylosuccinase</fullName>
    </alternativeName>
</protein>
<gene>
    <name evidence="14" type="ORF">BON30_41925</name>
</gene>
<dbReference type="STRING" id="83449.BON30_41925"/>
<comment type="similarity">
    <text evidence="3 12">Belongs to the lyase 1 family. Adenylosuccinate lyase subfamily.</text>
</comment>
<dbReference type="Proteomes" id="UP000182229">
    <property type="component" value="Unassembled WGS sequence"/>
</dbReference>
<reference evidence="14 15" key="2">
    <citation type="submission" date="2016-12" db="EMBL/GenBank/DDBJ databases">
        <title>Draft Genome Sequence of Cystobacter ferrugineus Strain Cbfe23.</title>
        <authorList>
            <person name="Akbar S."/>
            <person name="Dowd S.E."/>
            <person name="Stevens D.C."/>
        </authorList>
    </citation>
    <scope>NUCLEOTIDE SEQUENCE [LARGE SCALE GENOMIC DNA]</scope>
    <source>
        <strain evidence="14 15">Cbfe23</strain>
    </source>
</reference>
<dbReference type="InterPro" id="IPR022761">
    <property type="entry name" value="Fumarate_lyase_N"/>
</dbReference>
<dbReference type="OrthoDB" id="9768878at2"/>
<keyword evidence="15" id="KW-1185">Reference proteome</keyword>
<dbReference type="SMART" id="SM00998">
    <property type="entry name" value="ADSL_C"/>
    <property type="match status" value="1"/>
</dbReference>
<sequence>MIPRYSRKEMSSLWTDVARLRRWRDVELAALEGMVQGGIAPREALEDCLARAGDFTEADAARIEEIERTTKHDVIAFLTFMEERIGPSARWLHLGMTSSDVLDTALGMSLRDAAGLILQGVERAMAAVEKRAFEHARTVMMGRSHGIHAEPITFGHKLAIWYDELRRARTRIERARDVVSVGMISGAVGTFAHLPPSVEVFACQKLGLTPAPASSQIIQRDRHAEYFSALALLGSSLEKFAVEIRHLQRTEVGEAEEPFTAGQKGSSAMPHKRNPILSENLSGLARLLRGYALSALEDVALWHERDISHSSVERVIAPDATIVADFMLHRFSGLMENLRVYPERMQKNLEQLGGVVNSQRILLELARKGMDRQAAYVIVQRNAMRMFEQGVPFRQALLQDKDLLAVMTPAEIEDCFSAGYHLKHVDDIFQRVFGRRA</sequence>
<reference evidence="15" key="1">
    <citation type="submission" date="2016-11" db="EMBL/GenBank/DDBJ databases">
        <authorList>
            <person name="Shukria A."/>
            <person name="Stevens D.C."/>
        </authorList>
    </citation>
    <scope>NUCLEOTIDE SEQUENCE [LARGE SCALE GENOMIC DNA]</scope>
    <source>
        <strain evidence="15">Cbfe23</strain>
    </source>
</reference>
<dbReference type="SUPFAM" id="SSF48557">
    <property type="entry name" value="L-aspartase-like"/>
    <property type="match status" value="1"/>
</dbReference>
<comment type="catalytic activity">
    <reaction evidence="10">
        <text>N(6)-(1,2-dicarboxyethyl)-AMP = fumarate + AMP</text>
        <dbReference type="Rhea" id="RHEA:16853"/>
        <dbReference type="ChEBI" id="CHEBI:29806"/>
        <dbReference type="ChEBI" id="CHEBI:57567"/>
        <dbReference type="ChEBI" id="CHEBI:456215"/>
        <dbReference type="EC" id="4.3.2.2"/>
    </reaction>
    <physiologicalReaction direction="left-to-right" evidence="10">
        <dbReference type="Rhea" id="RHEA:16854"/>
    </physiologicalReaction>
</comment>
<dbReference type="InterPro" id="IPR008948">
    <property type="entry name" value="L-Aspartase-like"/>
</dbReference>
<evidence type="ECO:0000256" key="1">
    <source>
        <dbReference type="ARBA" id="ARBA00004706"/>
    </source>
</evidence>
<dbReference type="InterPro" id="IPR024083">
    <property type="entry name" value="Fumarase/histidase_N"/>
</dbReference>
<dbReference type="PANTHER" id="PTHR43172">
    <property type="entry name" value="ADENYLOSUCCINATE LYASE"/>
    <property type="match status" value="1"/>
</dbReference>
<dbReference type="FunFam" id="1.10.40.30:FF:000007">
    <property type="entry name" value="Adenylosuccinate lyase"/>
    <property type="match status" value="1"/>
</dbReference>
<comment type="caution">
    <text evidence="14">The sequence shown here is derived from an EMBL/GenBank/DDBJ whole genome shotgun (WGS) entry which is preliminary data.</text>
</comment>
<dbReference type="UniPathway" id="UPA00074">
    <property type="reaction ID" value="UER00132"/>
</dbReference>
<accession>A0A1L9AXI1</accession>
<dbReference type="GO" id="GO:0006189">
    <property type="term" value="P:'de novo' IMP biosynthetic process"/>
    <property type="evidence" value="ECO:0007669"/>
    <property type="project" value="UniProtKB-UniPathway"/>
</dbReference>
<dbReference type="PRINTS" id="PR00149">
    <property type="entry name" value="FUMRATELYASE"/>
</dbReference>
<evidence type="ECO:0000256" key="6">
    <source>
        <dbReference type="ARBA" id="ARBA00022755"/>
    </source>
</evidence>
<evidence type="ECO:0000256" key="9">
    <source>
        <dbReference type="ARBA" id="ARBA00030717"/>
    </source>
</evidence>
<dbReference type="InterPro" id="IPR020557">
    <property type="entry name" value="Fumarate_lyase_CS"/>
</dbReference>
<comment type="pathway">
    <text evidence="1 12">Purine metabolism; IMP biosynthesis via de novo pathway; 5-amino-1-(5-phospho-D-ribosyl)imidazole-4-carboxamide from 5-amino-1-(5-phospho-D-ribosyl)imidazole-4-carboxylate: step 2/2.</text>
</comment>
<dbReference type="NCBIfam" id="TIGR00928">
    <property type="entry name" value="purB"/>
    <property type="match status" value="1"/>
</dbReference>
<comment type="pathway">
    <text evidence="2 12">Purine metabolism; AMP biosynthesis via de novo pathway; AMP from IMP: step 2/2.</text>
</comment>
<dbReference type="EMBL" id="MPIN01000017">
    <property type="protein sequence ID" value="OJH34718.1"/>
    <property type="molecule type" value="Genomic_DNA"/>
</dbReference>
<dbReference type="Gene3D" id="1.20.200.10">
    <property type="entry name" value="Fumarase/aspartase (Central domain)"/>
    <property type="match status" value="1"/>
</dbReference>
<evidence type="ECO:0000256" key="4">
    <source>
        <dbReference type="ARBA" id="ARBA00012339"/>
    </source>
</evidence>